<evidence type="ECO:0000256" key="1">
    <source>
        <dbReference type="ARBA" id="ARBA00007789"/>
    </source>
</evidence>
<dbReference type="RefSeq" id="WP_046517418.1">
    <property type="nucleotide sequence ID" value="NZ_LAYZ01000025.1"/>
</dbReference>
<dbReference type="EMBL" id="LAYZ01000025">
    <property type="protein sequence ID" value="KKK33371.1"/>
    <property type="molecule type" value="Genomic_DNA"/>
</dbReference>
<dbReference type="Pfam" id="PF00296">
    <property type="entry name" value="Bac_luciferase"/>
    <property type="match status" value="1"/>
</dbReference>
<dbReference type="PATRIC" id="fig|1432562.3.peg.2291"/>
<dbReference type="GO" id="GO:0016705">
    <property type="term" value="F:oxidoreductase activity, acting on paired donors, with incorporation or reduction of molecular oxygen"/>
    <property type="evidence" value="ECO:0007669"/>
    <property type="project" value="InterPro"/>
</dbReference>
<dbReference type="AlphaFoldDB" id="A0A0M2SIC4"/>
<name>A0A0M2SIC4_9STAP</name>
<dbReference type="PANTHER" id="PTHR30137:SF19">
    <property type="entry name" value="LUCIFERASE-LIKE MONOOXYGENASE"/>
    <property type="match status" value="1"/>
</dbReference>
<protein>
    <submittedName>
        <fullName evidence="3">Luciferase</fullName>
    </submittedName>
</protein>
<dbReference type="Gene3D" id="3.20.20.30">
    <property type="entry name" value="Luciferase-like domain"/>
    <property type="match status" value="1"/>
</dbReference>
<dbReference type="CDD" id="cd00347">
    <property type="entry name" value="Flavin_utilizing_monoxygenases"/>
    <property type="match status" value="1"/>
</dbReference>
<dbReference type="GO" id="GO:0005829">
    <property type="term" value="C:cytosol"/>
    <property type="evidence" value="ECO:0007669"/>
    <property type="project" value="TreeGrafter"/>
</dbReference>
<feature type="domain" description="Luciferase-like" evidence="2">
    <location>
        <begin position="1"/>
        <end position="294"/>
    </location>
</feature>
<comment type="similarity">
    <text evidence="1">To bacterial alkanal monooxygenase alpha and beta chains.</text>
</comment>
<dbReference type="InterPro" id="IPR050766">
    <property type="entry name" value="Bact_Lucif_Oxidored"/>
</dbReference>
<proteinExistence type="predicted"/>
<dbReference type="Proteomes" id="UP000034287">
    <property type="component" value="Unassembled WGS sequence"/>
</dbReference>
<dbReference type="InterPro" id="IPR019949">
    <property type="entry name" value="CmoO-like"/>
</dbReference>
<dbReference type="NCBIfam" id="TIGR03558">
    <property type="entry name" value="oxido_grp_1"/>
    <property type="match status" value="1"/>
</dbReference>
<accession>A0A0M2SIC4</accession>
<dbReference type="STRING" id="1432562.WN59_11490"/>
<keyword evidence="4" id="KW-1185">Reference proteome</keyword>
<comment type="caution">
    <text evidence="3">The sequence shown here is derived from an EMBL/GenBank/DDBJ whole genome shotgun (WGS) entry which is preliminary data.</text>
</comment>
<gene>
    <name evidence="3" type="ORF">WN59_11490</name>
</gene>
<dbReference type="InterPro" id="IPR036661">
    <property type="entry name" value="Luciferase-like_sf"/>
</dbReference>
<dbReference type="OrthoDB" id="9780518at2"/>
<evidence type="ECO:0000313" key="4">
    <source>
        <dbReference type="Proteomes" id="UP000034287"/>
    </source>
</evidence>
<sequence length="331" mass="36607">MKLSILDQSPISDDQTPRDALEATMKLAQTAESLGYTRFWVAEHHGLPGLASSVPEVMLGYIGANTNEIRIGSGAVLLPYYKPYKVAETYNMLGTLYPGRVDIGVGRAPGGPAEVSEVLSDNFLQSVFRMPDLLKDLIRYIDDADEKIKAGPVPPVKPDIWMLGTSGKSAKAAAGNGLYYAFGQFMSDAEGKGVIDEYQKSFKPRYEGQEPYTIVTLSVICAEDTEAAARLANSYLVWQVKKDKEDEFEYLPSLEAAEAATLSPDEQKQMDDMKGQMIIGDPASVKQELEQIHEETEADEIMIVTITHSPEDKRESYRLIAEQFDLGKYDI</sequence>
<evidence type="ECO:0000259" key="2">
    <source>
        <dbReference type="Pfam" id="PF00296"/>
    </source>
</evidence>
<dbReference type="InterPro" id="IPR011251">
    <property type="entry name" value="Luciferase-like_dom"/>
</dbReference>
<dbReference type="SUPFAM" id="SSF51679">
    <property type="entry name" value="Bacterial luciferase-like"/>
    <property type="match status" value="1"/>
</dbReference>
<dbReference type="PANTHER" id="PTHR30137">
    <property type="entry name" value="LUCIFERASE-LIKE MONOOXYGENASE"/>
    <property type="match status" value="1"/>
</dbReference>
<evidence type="ECO:0000313" key="3">
    <source>
        <dbReference type="EMBL" id="KKK33371.1"/>
    </source>
</evidence>
<reference evidence="3 4" key="1">
    <citation type="submission" date="2015-04" db="EMBL/GenBank/DDBJ databases">
        <title>Taxonomic description and genome sequence of Salinicoccus sediminis sp. nov., a novel hyper halotolerant bacterium isolated from marine sediment.</title>
        <authorList>
            <person name="Mathan Kumar R."/>
            <person name="Kaur G."/>
            <person name="Kumar N."/>
            <person name="Kumar A."/>
            <person name="Singh N.K."/>
            <person name="Kaur N."/>
            <person name="Mayilraj S."/>
        </authorList>
    </citation>
    <scope>NUCLEOTIDE SEQUENCE [LARGE SCALE GENOMIC DNA]</scope>
    <source>
        <strain evidence="3 4">SV-16</strain>
    </source>
</reference>
<organism evidence="3 4">
    <name type="scientific">Salinicoccus sediminis</name>
    <dbReference type="NCBI Taxonomy" id="1432562"/>
    <lineage>
        <taxon>Bacteria</taxon>
        <taxon>Bacillati</taxon>
        <taxon>Bacillota</taxon>
        <taxon>Bacilli</taxon>
        <taxon>Bacillales</taxon>
        <taxon>Staphylococcaceae</taxon>
        <taxon>Salinicoccus</taxon>
    </lineage>
</organism>